<dbReference type="InterPro" id="IPR050266">
    <property type="entry name" value="AB_hydrolase_sf"/>
</dbReference>
<keyword evidence="3" id="KW-1185">Reference proteome</keyword>
<protein>
    <submittedName>
        <fullName evidence="2">Alpha/beta hydrolase</fullName>
    </submittedName>
</protein>
<dbReference type="SUPFAM" id="SSF53474">
    <property type="entry name" value="alpha/beta-Hydrolases"/>
    <property type="match status" value="1"/>
</dbReference>
<evidence type="ECO:0000313" key="2">
    <source>
        <dbReference type="EMBL" id="PXA68903.1"/>
    </source>
</evidence>
<reference evidence="2 3" key="1">
    <citation type="submission" date="2018-05" db="EMBL/GenBank/DDBJ databases">
        <title>Genetic diversity of glacier-inhabiting Cryobacterium bacteria in China and description of Cryobacterium mengkeensis sp. nov. and Arthrobacter glacialis sp. nov.</title>
        <authorList>
            <person name="Liu Q."/>
            <person name="Xin Y.-H."/>
        </authorList>
    </citation>
    <scope>NUCLEOTIDE SEQUENCE [LARGE SCALE GENOMIC DNA]</scope>
    <source>
        <strain evidence="2 3">SK-1</strain>
    </source>
</reference>
<gene>
    <name evidence="2" type="ORF">CTB96_16755</name>
</gene>
<evidence type="ECO:0000313" key="3">
    <source>
        <dbReference type="Proteomes" id="UP000246722"/>
    </source>
</evidence>
<organism evidence="2 3">
    <name type="scientific">Cryobacterium arcticum</name>
    <dbReference type="NCBI Taxonomy" id="670052"/>
    <lineage>
        <taxon>Bacteria</taxon>
        <taxon>Bacillati</taxon>
        <taxon>Actinomycetota</taxon>
        <taxon>Actinomycetes</taxon>
        <taxon>Micrococcales</taxon>
        <taxon>Microbacteriaceae</taxon>
        <taxon>Cryobacterium</taxon>
    </lineage>
</organism>
<comment type="caution">
    <text evidence="2">The sequence shown here is derived from an EMBL/GenBank/DDBJ whole genome shotgun (WGS) entry which is preliminary data.</text>
</comment>
<keyword evidence="2" id="KW-0378">Hydrolase</keyword>
<dbReference type="EMBL" id="QHLY01000012">
    <property type="protein sequence ID" value="PXA68903.1"/>
    <property type="molecule type" value="Genomic_DNA"/>
</dbReference>
<dbReference type="PANTHER" id="PTHR43798:SF33">
    <property type="entry name" value="HYDROLASE, PUTATIVE (AFU_ORTHOLOGUE AFUA_2G14860)-RELATED"/>
    <property type="match status" value="1"/>
</dbReference>
<dbReference type="GO" id="GO:0016020">
    <property type="term" value="C:membrane"/>
    <property type="evidence" value="ECO:0007669"/>
    <property type="project" value="TreeGrafter"/>
</dbReference>
<dbReference type="Pfam" id="PF12697">
    <property type="entry name" value="Abhydrolase_6"/>
    <property type="match status" value="1"/>
</dbReference>
<sequence length="229" mass="25018">MLHPGGTDARALTPIIQRFAEQYRVLAPDRRGHGRTPDTDGPMTFESMALDTIRFLEQHTSGPAPLLGYSDGAVVALLVALRRPDLVSHLVFVSGVYSLAGWPAETLDADVPEFMVDAYAEVSPHGRAHYAVVVEKLRRMHAQGPTLTPADLATIRMPVLVLVGDDDDMALEHIVELYRALPAGELAVVPHASHGVLVEKPDLCRDLIVEFLRPDKPETFAPVRRAPSV</sequence>
<dbReference type="InterPro" id="IPR029058">
    <property type="entry name" value="AB_hydrolase_fold"/>
</dbReference>
<accession>A0A317ZUU8</accession>
<dbReference type="GO" id="GO:0016787">
    <property type="term" value="F:hydrolase activity"/>
    <property type="evidence" value="ECO:0007669"/>
    <property type="project" value="UniProtKB-KW"/>
</dbReference>
<dbReference type="PRINTS" id="PR00111">
    <property type="entry name" value="ABHYDROLASE"/>
</dbReference>
<dbReference type="OrthoDB" id="4481859at2"/>
<proteinExistence type="predicted"/>
<dbReference type="AlphaFoldDB" id="A0A317ZUU8"/>
<dbReference type="Proteomes" id="UP000246722">
    <property type="component" value="Unassembled WGS sequence"/>
</dbReference>
<name>A0A317ZUU8_9MICO</name>
<dbReference type="Gene3D" id="3.40.50.1820">
    <property type="entry name" value="alpha/beta hydrolase"/>
    <property type="match status" value="1"/>
</dbReference>
<feature type="domain" description="AB hydrolase-1" evidence="1">
    <location>
        <begin position="2"/>
        <end position="205"/>
    </location>
</feature>
<dbReference type="PANTHER" id="PTHR43798">
    <property type="entry name" value="MONOACYLGLYCEROL LIPASE"/>
    <property type="match status" value="1"/>
</dbReference>
<dbReference type="InterPro" id="IPR000073">
    <property type="entry name" value="AB_hydrolase_1"/>
</dbReference>
<evidence type="ECO:0000259" key="1">
    <source>
        <dbReference type="Pfam" id="PF12697"/>
    </source>
</evidence>